<dbReference type="InterPro" id="IPR036737">
    <property type="entry name" value="OmpA-like_sf"/>
</dbReference>
<evidence type="ECO:0000313" key="8">
    <source>
        <dbReference type="Proteomes" id="UP000198640"/>
    </source>
</evidence>
<evidence type="ECO:0000256" key="4">
    <source>
        <dbReference type="PROSITE-ProRule" id="PRU00473"/>
    </source>
</evidence>
<keyword evidence="8" id="KW-1185">Reference proteome</keyword>
<keyword evidence="3" id="KW-0998">Cell outer membrane</keyword>
<feature type="signal peptide" evidence="5">
    <location>
        <begin position="1"/>
        <end position="22"/>
    </location>
</feature>
<evidence type="ECO:0000256" key="2">
    <source>
        <dbReference type="ARBA" id="ARBA00023136"/>
    </source>
</evidence>
<evidence type="ECO:0000256" key="5">
    <source>
        <dbReference type="SAM" id="SignalP"/>
    </source>
</evidence>
<dbReference type="PANTHER" id="PTHR30329">
    <property type="entry name" value="STATOR ELEMENT OF FLAGELLAR MOTOR COMPLEX"/>
    <property type="match status" value="1"/>
</dbReference>
<feature type="domain" description="OmpA-like" evidence="6">
    <location>
        <begin position="219"/>
        <end position="334"/>
    </location>
</feature>
<dbReference type="AlphaFoldDB" id="A0A1H3GPV5"/>
<evidence type="ECO:0000256" key="1">
    <source>
        <dbReference type="ARBA" id="ARBA00004442"/>
    </source>
</evidence>
<keyword evidence="2 4" id="KW-0472">Membrane</keyword>
<dbReference type="Proteomes" id="UP000198640">
    <property type="component" value="Unassembled WGS sequence"/>
</dbReference>
<gene>
    <name evidence="7" type="ORF">SAMN05421881_10163</name>
</gene>
<dbReference type="PRINTS" id="PR01021">
    <property type="entry name" value="OMPADOMAIN"/>
</dbReference>
<evidence type="ECO:0000256" key="3">
    <source>
        <dbReference type="ARBA" id="ARBA00023237"/>
    </source>
</evidence>
<dbReference type="OrthoDB" id="1149075at2"/>
<name>A0A1H3GPV5_9PROT</name>
<reference evidence="7 8" key="1">
    <citation type="submission" date="2016-10" db="EMBL/GenBank/DDBJ databases">
        <authorList>
            <person name="de Groot N.N."/>
        </authorList>
    </citation>
    <scope>NUCLEOTIDE SEQUENCE [LARGE SCALE GENOMIC DNA]</scope>
    <source>
        <strain evidence="7 8">Nm1</strain>
    </source>
</reference>
<protein>
    <submittedName>
        <fullName evidence="7">OmpA family protein</fullName>
    </submittedName>
</protein>
<comment type="subcellular location">
    <subcellularLocation>
        <location evidence="1">Cell outer membrane</location>
    </subcellularLocation>
</comment>
<dbReference type="RefSeq" id="WP_143032291.1">
    <property type="nucleotide sequence ID" value="NZ_FNOY01000016.1"/>
</dbReference>
<accession>A0A1H3GPV5</accession>
<keyword evidence="5" id="KW-0732">Signal</keyword>
<dbReference type="InterPro" id="IPR006664">
    <property type="entry name" value="OMP_bac"/>
</dbReference>
<dbReference type="Pfam" id="PF00691">
    <property type="entry name" value="OmpA"/>
    <property type="match status" value="1"/>
</dbReference>
<proteinExistence type="predicted"/>
<evidence type="ECO:0000313" key="7">
    <source>
        <dbReference type="EMBL" id="SDY04504.1"/>
    </source>
</evidence>
<dbReference type="STRING" id="44576.SAMN05421881_10163"/>
<dbReference type="EMBL" id="FNOY01000016">
    <property type="protein sequence ID" value="SDY04504.1"/>
    <property type="molecule type" value="Genomic_DNA"/>
</dbReference>
<organism evidence="7 8">
    <name type="scientific">Nitrosomonas halophila</name>
    <dbReference type="NCBI Taxonomy" id="44576"/>
    <lineage>
        <taxon>Bacteria</taxon>
        <taxon>Pseudomonadati</taxon>
        <taxon>Pseudomonadota</taxon>
        <taxon>Betaproteobacteria</taxon>
        <taxon>Nitrosomonadales</taxon>
        <taxon>Nitrosomonadaceae</taxon>
        <taxon>Nitrosomonas</taxon>
    </lineage>
</organism>
<dbReference type="GO" id="GO:0009279">
    <property type="term" value="C:cell outer membrane"/>
    <property type="evidence" value="ECO:0007669"/>
    <property type="project" value="UniProtKB-SubCell"/>
</dbReference>
<dbReference type="Gene3D" id="3.30.1330.60">
    <property type="entry name" value="OmpA-like domain"/>
    <property type="match status" value="1"/>
</dbReference>
<dbReference type="PANTHER" id="PTHR30329:SF21">
    <property type="entry name" value="LIPOPROTEIN YIAD-RELATED"/>
    <property type="match status" value="1"/>
</dbReference>
<sequence>MKTYRILGQIVGLLLIVTSATANEPGSDNPLVSRYSGATMHGYLEREYYSVSLPSNPIPGDAYRNRSGWDGEVLQAVEVPLEGRVTWITYQAPENKSTLEILRNYQDALAAGGYEVRFECADKTGCGRWIGSYVKDVIFPDVYWRQLRNALHPPVLVRSNTRALLAGREGDAGSAHVFLYIMDQQPQPVIHQVVVEGQPMQTGQVQTDIRSADELQASLTTEGKAIVDGIFFEYDSAEIRPESAEALVQMARLLEMNPGIEVLVVGHTDNQGGFDYNVDLSLRRAAAVRQALASNYGIAIGRMMAKGASFMAPIASNASEAGRELNRRVELVLR</sequence>
<evidence type="ECO:0000259" key="6">
    <source>
        <dbReference type="PROSITE" id="PS51123"/>
    </source>
</evidence>
<dbReference type="SUPFAM" id="SSF103088">
    <property type="entry name" value="OmpA-like"/>
    <property type="match status" value="1"/>
</dbReference>
<dbReference type="InterPro" id="IPR050330">
    <property type="entry name" value="Bact_OuterMem_StrucFunc"/>
</dbReference>
<dbReference type="PROSITE" id="PS51123">
    <property type="entry name" value="OMPA_2"/>
    <property type="match status" value="1"/>
</dbReference>
<feature type="chain" id="PRO_5011450581" evidence="5">
    <location>
        <begin position="23"/>
        <end position="334"/>
    </location>
</feature>
<dbReference type="InterPro" id="IPR006665">
    <property type="entry name" value="OmpA-like"/>
</dbReference>
<dbReference type="CDD" id="cd07185">
    <property type="entry name" value="OmpA_C-like"/>
    <property type="match status" value="1"/>
</dbReference>